<dbReference type="EMBL" id="JARBHB010000005">
    <property type="protein sequence ID" value="KAJ8884380.1"/>
    <property type="molecule type" value="Genomic_DNA"/>
</dbReference>
<reference evidence="3 4" key="1">
    <citation type="submission" date="2023-02" db="EMBL/GenBank/DDBJ databases">
        <title>LHISI_Scaffold_Assembly.</title>
        <authorList>
            <person name="Stuart O.P."/>
            <person name="Cleave R."/>
            <person name="Magrath M.J.L."/>
            <person name="Mikheyev A.S."/>
        </authorList>
    </citation>
    <scope>NUCLEOTIDE SEQUENCE [LARGE SCALE GENOMIC DNA]</scope>
    <source>
        <strain evidence="3">Daus_M_001</strain>
        <tissue evidence="3">Leg muscle</tissue>
    </source>
</reference>
<protein>
    <recommendedName>
        <fullName evidence="2">DUF7869 domain-containing protein</fullName>
    </recommendedName>
</protein>
<feature type="region of interest" description="Disordered" evidence="1">
    <location>
        <begin position="397"/>
        <end position="418"/>
    </location>
</feature>
<organism evidence="3 4">
    <name type="scientific">Dryococelus australis</name>
    <dbReference type="NCBI Taxonomy" id="614101"/>
    <lineage>
        <taxon>Eukaryota</taxon>
        <taxon>Metazoa</taxon>
        <taxon>Ecdysozoa</taxon>
        <taxon>Arthropoda</taxon>
        <taxon>Hexapoda</taxon>
        <taxon>Insecta</taxon>
        <taxon>Pterygota</taxon>
        <taxon>Neoptera</taxon>
        <taxon>Polyneoptera</taxon>
        <taxon>Phasmatodea</taxon>
        <taxon>Verophasmatodea</taxon>
        <taxon>Anareolatae</taxon>
        <taxon>Phasmatidae</taxon>
        <taxon>Eurycanthinae</taxon>
        <taxon>Dryococelus</taxon>
    </lineage>
</organism>
<evidence type="ECO:0000313" key="4">
    <source>
        <dbReference type="Proteomes" id="UP001159363"/>
    </source>
</evidence>
<keyword evidence="4" id="KW-1185">Reference proteome</keyword>
<dbReference type="InterPro" id="IPR057191">
    <property type="entry name" value="DUF7869"/>
</dbReference>
<dbReference type="Pfam" id="PF25273">
    <property type="entry name" value="DUF7869"/>
    <property type="match status" value="1"/>
</dbReference>
<accession>A0ABQ9HJL9</accession>
<feature type="domain" description="DUF7869" evidence="2">
    <location>
        <begin position="10"/>
        <end position="83"/>
    </location>
</feature>
<gene>
    <name evidence="3" type="ORF">PR048_016237</name>
</gene>
<comment type="caution">
    <text evidence="3">The sequence shown here is derived from an EMBL/GenBank/DDBJ whole genome shotgun (WGS) entry which is preliminary data.</text>
</comment>
<sequence length="607" mass="68411">MFTYHQGDGRKDSNEITSVLLTYINNSNGPLHNLVLISASCCGQNKNQTMVHFLFTLVHRFHVFKTVSYLFPVRGHSYLHNDQDLLTKRNDTLDLSNYQKSGTVLFKKQGRNHLHLVSLTCTTSTHMLYITEKYFYVSVRDTYHGPWQTCTVLKKHMPAVLNLTSLYATHPPIAPVKKNDLQQLMPFVKPENRRFYEDLISGLSNNDENEKLTNNLELALWPLFGGSSADAGTLSGSLHPDARFVCVDADLNPQCSRQGFSQLSLLLSPRGFKKPRHYFNATRALVQQILDSFYTPPCHEDTTKGENADRGRFFRILQDAVSIFTEPISFQRAMEEEGEKNKLSPVMISRKEVLSPDETVSSPPPSTLLHAPSISRESTASFWPRWISLGHMVNKSGKLPGSRQASSPEKCDDLSGTLCPENKARESAIVDPRTSRTLHKPHEKMGLVVMGTWLFVLREYVYVDALGRLDDYFTFPASLHFIRRPNASSWDTDCGTGGQTRAQTRVRSSFELTRHTKANRLVHGTCVRKTASALLLCYRRKIICAPLELSPLPRLGGVEPACRRTADDSPQSPHAALNILPLSLNKQRDVKHVPPAQELFEVTSSYL</sequence>
<evidence type="ECO:0000313" key="3">
    <source>
        <dbReference type="EMBL" id="KAJ8884380.1"/>
    </source>
</evidence>
<name>A0ABQ9HJL9_9NEOP</name>
<evidence type="ECO:0000259" key="2">
    <source>
        <dbReference type="Pfam" id="PF25273"/>
    </source>
</evidence>
<evidence type="ECO:0000256" key="1">
    <source>
        <dbReference type="SAM" id="MobiDB-lite"/>
    </source>
</evidence>
<proteinExistence type="predicted"/>
<dbReference type="Proteomes" id="UP001159363">
    <property type="component" value="Chromosome 4"/>
</dbReference>